<evidence type="ECO:0000313" key="7">
    <source>
        <dbReference type="Proteomes" id="UP000002527"/>
    </source>
</evidence>
<dbReference type="GO" id="GO:0042276">
    <property type="term" value="P:error-prone translesion synthesis"/>
    <property type="evidence" value="ECO:0007669"/>
    <property type="project" value="TreeGrafter"/>
</dbReference>
<comment type="similarity">
    <text evidence="1">Belongs to the DNA polymerase type-Y family.</text>
</comment>
<dbReference type="Gene3D" id="3.30.70.270">
    <property type="match status" value="1"/>
</dbReference>
<feature type="domain" description="UmuC" evidence="5">
    <location>
        <begin position="15"/>
        <end position="204"/>
    </location>
</feature>
<name>Q735J8_BACC1</name>
<dbReference type="InterPro" id="IPR043128">
    <property type="entry name" value="Rev_trsase/Diguanyl_cyclase"/>
</dbReference>
<evidence type="ECO:0000259" key="5">
    <source>
        <dbReference type="PROSITE" id="PS50173"/>
    </source>
</evidence>
<dbReference type="Gene3D" id="3.30.1490.100">
    <property type="entry name" value="DNA polymerase, Y-family, little finger domain"/>
    <property type="match status" value="1"/>
</dbReference>
<organism evidence="6 7">
    <name type="scientific">Bacillus cereus (strain ATCC 10987 / NRS 248)</name>
    <dbReference type="NCBI Taxonomy" id="222523"/>
    <lineage>
        <taxon>Bacteria</taxon>
        <taxon>Bacillati</taxon>
        <taxon>Bacillota</taxon>
        <taxon>Bacilli</taxon>
        <taxon>Bacillales</taxon>
        <taxon>Bacillaceae</taxon>
        <taxon>Bacillus</taxon>
        <taxon>Bacillus cereus group</taxon>
    </lineage>
</organism>
<evidence type="ECO:0000256" key="2">
    <source>
        <dbReference type="ARBA" id="ARBA00022457"/>
    </source>
</evidence>
<keyword evidence="2" id="KW-0515">Mutator protein</keyword>
<protein>
    <submittedName>
        <fullName evidence="6">ImpB/MucB/SamB family protein</fullName>
    </submittedName>
</protein>
<dbReference type="InterPro" id="IPR024728">
    <property type="entry name" value="PolY_HhH_motif"/>
</dbReference>
<dbReference type="Pfam" id="PF11799">
    <property type="entry name" value="IMS_C"/>
    <property type="match status" value="1"/>
</dbReference>
<keyword evidence="4" id="KW-0239">DNA-directed DNA polymerase</keyword>
<keyword evidence="3" id="KW-0227">DNA damage</keyword>
<dbReference type="PROSITE" id="PS50173">
    <property type="entry name" value="UMUC"/>
    <property type="match status" value="1"/>
</dbReference>
<sequence>MITLYDYSLLPNRIILCVDLRSFYASVSCIKKGLDPRYTKLAVVGDVNRSGSIVLAATPPLKALGVKKMARLYEIPKRPDIIIVNPIMHTYMKCSTYITSLALQYVAPEDFHQYSIDEFFMDMTASIHLFASNPREFALKFKREIYERTRIESTIGIGPNLLLSKVAMDVEAKKNRDGIVQWTYDDIPEKLWSIRPLSKFWGISYKTEMKLNRKGIHTIGNLAQYPLRYLKQSFGVIGEELHLHSNGIDFSRIAEKYVPATTSIAKSQILFRDYSIEEFIVILLEHVEEVCYRLRREKKYAQTIHFSVGYSKEYGGGIKKANTLNRATNLTMDIYNVCTYFLYERHTGEPIRSVSLSLTNLINEGEEQISLFDNIIQREKEMRLTKVMDEIRTRFGKNSILRGISYTSVATARYRNTLLGGHKS</sequence>
<dbReference type="InterPro" id="IPR001126">
    <property type="entry name" value="UmuC"/>
</dbReference>
<evidence type="ECO:0000256" key="3">
    <source>
        <dbReference type="ARBA" id="ARBA00022763"/>
    </source>
</evidence>
<dbReference type="HOGENOM" id="CLU_012348_5_0_9"/>
<dbReference type="GO" id="GO:0003887">
    <property type="term" value="F:DNA-directed DNA polymerase activity"/>
    <property type="evidence" value="ECO:0007669"/>
    <property type="project" value="UniProtKB-KW"/>
</dbReference>
<evidence type="ECO:0000256" key="1">
    <source>
        <dbReference type="ARBA" id="ARBA00010945"/>
    </source>
</evidence>
<dbReference type="Gene3D" id="1.10.150.20">
    <property type="entry name" value="5' to 3' exonuclease, C-terminal subdomain"/>
    <property type="match status" value="1"/>
</dbReference>
<dbReference type="PANTHER" id="PTHR11076:SF35">
    <property type="entry name" value="DNA REPAIR PROTEIN HOMOLOG YOBH"/>
    <property type="match status" value="1"/>
</dbReference>
<dbReference type="SUPFAM" id="SSF56672">
    <property type="entry name" value="DNA/RNA polymerases"/>
    <property type="match status" value="1"/>
</dbReference>
<dbReference type="EMBL" id="AE017194">
    <property type="protein sequence ID" value="AAS42064.1"/>
    <property type="molecule type" value="Genomic_DNA"/>
</dbReference>
<accession>Q735J8</accession>
<reference evidence="6 7" key="1">
    <citation type="journal article" date="2004" name="Nucleic Acids Res.">
        <title>The genome sequence of Bacillus cereus ATCC 10987 reveals metabolic adaptations and a large plasmid related to Bacillus anthracis pXO1.</title>
        <authorList>
            <person name="Rasko D.A."/>
            <person name="Ravel J."/>
            <person name="Okstad O.A."/>
            <person name="Helgason E."/>
            <person name="Cer R.Z."/>
            <person name="Jiang L."/>
            <person name="Shores K.A."/>
            <person name="Fouts D.E."/>
            <person name="Tourasse N.J."/>
            <person name="Angiuoli S.V."/>
            <person name="Kolonay J."/>
            <person name="Nelson W.C."/>
            <person name="Kolsto A.-B."/>
            <person name="Fraser C.M."/>
            <person name="Read T.D."/>
        </authorList>
    </citation>
    <scope>NUCLEOTIDE SEQUENCE [LARGE SCALE GENOMIC DNA]</scope>
    <source>
        <strain evidence="7">ATCC 10987 / NRS 248</strain>
    </source>
</reference>
<dbReference type="GO" id="GO:0006281">
    <property type="term" value="P:DNA repair"/>
    <property type="evidence" value="ECO:0007669"/>
    <property type="project" value="InterPro"/>
</dbReference>
<dbReference type="Proteomes" id="UP000002527">
    <property type="component" value="Chromosome"/>
</dbReference>
<dbReference type="InterPro" id="IPR050116">
    <property type="entry name" value="DNA_polymerase-Y"/>
</dbReference>
<dbReference type="GO" id="GO:0005829">
    <property type="term" value="C:cytosol"/>
    <property type="evidence" value="ECO:0007669"/>
    <property type="project" value="TreeGrafter"/>
</dbReference>
<dbReference type="PANTHER" id="PTHR11076">
    <property type="entry name" value="DNA REPAIR POLYMERASE UMUC / TRANSFERASE FAMILY MEMBER"/>
    <property type="match status" value="1"/>
</dbReference>
<gene>
    <name evidence="6" type="ordered locus">BCE_3154</name>
</gene>
<dbReference type="Gene3D" id="3.40.1170.60">
    <property type="match status" value="1"/>
</dbReference>
<keyword evidence="4" id="KW-0548">Nucleotidyltransferase</keyword>
<keyword evidence="4" id="KW-0808">Transferase</keyword>
<proteinExistence type="inferred from homology"/>
<dbReference type="KEGG" id="bca:BCE_3154"/>
<dbReference type="CDD" id="cd01700">
    <property type="entry name" value="PolY_Pol_V_umuC"/>
    <property type="match status" value="1"/>
</dbReference>
<dbReference type="InterPro" id="IPR036775">
    <property type="entry name" value="DNA_pol_Y-fam_lit_finger_sf"/>
</dbReference>
<dbReference type="GO" id="GO:0003684">
    <property type="term" value="F:damaged DNA binding"/>
    <property type="evidence" value="ECO:0007669"/>
    <property type="project" value="InterPro"/>
</dbReference>
<dbReference type="GO" id="GO:0009432">
    <property type="term" value="P:SOS response"/>
    <property type="evidence" value="ECO:0007669"/>
    <property type="project" value="TreeGrafter"/>
</dbReference>
<dbReference type="AlphaFoldDB" id="Q735J8"/>
<dbReference type="Pfam" id="PF00817">
    <property type="entry name" value="IMS"/>
    <property type="match status" value="1"/>
</dbReference>
<evidence type="ECO:0000256" key="4">
    <source>
        <dbReference type="ARBA" id="ARBA00022932"/>
    </source>
</evidence>
<dbReference type="InterPro" id="IPR017961">
    <property type="entry name" value="DNA_pol_Y-fam_little_finger"/>
</dbReference>
<dbReference type="InterPro" id="IPR043502">
    <property type="entry name" value="DNA/RNA_pol_sf"/>
</dbReference>
<evidence type="ECO:0000313" key="6">
    <source>
        <dbReference type="EMBL" id="AAS42064.1"/>
    </source>
</evidence>
<dbReference type="Pfam" id="PF11798">
    <property type="entry name" value="IMS_HHH"/>
    <property type="match status" value="1"/>
</dbReference>
<dbReference type="SUPFAM" id="SSF100879">
    <property type="entry name" value="Lesion bypass DNA polymerase (Y-family), little finger domain"/>
    <property type="match status" value="1"/>
</dbReference>